<sequence length="947" mass="106593">MSEAALERQIRPIYDALDIGSNKSAIVTCNKLIKKYPKNTLVKALKALALVRSQKVEESLAICDDVLAAKSTDDATLSAMMHVLRGLGRHTDMVMMFEDAYKQQPHNEELGAQTFFANVRTGNWKAAQQIATRMHKQFQEDRYLYWSVTGAILQANDPVTPPNMRTLLYKLAHRLVTSSPTPSYLSADRFHLHLTILRELQLFDEANTLLESEIGRAICSTSLACDELRREIWQMRGLWKEEGEQAQAKITDKNDRNWLEFLSVLNGAFSPISRDSEPSDEAKAECSENLTKTRAFLNNIAETYGVKDRSGLLALLELEKRAYAHKLSPDQTEIYNLMVKYFGQFGDKACCYEDFRPYSDLEGDILAQWTSFLDSQTPSFASIGDLQRCINVRKLQRVNLPPSQLTPELESGLAAQYIQEYLEGLPLGADLPATDLQPADDLVILAGHAFISLWTITQEAAPLYNAAAVLEFALTKSQLSFQIRLLLVRIYRLLGAPSLALEHYRLINVKQVQNDTLSHFVLTRALTFSLAATGDLTYPSECLESSQIYMNNSQETADFIVRAFTAEKYSQIPDFITFEDRLDNSLQRDVVKVEHVRMRMTHEPLNSDLIDMELIELKFIFNRSHHDNRDFATLPNYQPRCQPSLDQQTLLFGNSSGQGWLWVFLKIYIRAFQQASDLDDTVEDKLLIGDRPKQSNDPENKLPLKERLANRKPEELEELTADELGLLDWATALGDWLEPYHDHTRPPPAAVLAEASKQSELKTGLPLRGIDVKPLNGEASNGHPKKDEEAPPVKEAPELVSKYFESMGARFKELLDGKALPSELLHVATITQEAFILFAVETMRFKSASVVKIHKLGALVQMFKDIRTKASCVLKEMATELVKISEREGTAESRKVFVDVCKPIMTSPTISHDFVLTVAKSVCDARKKVLEGIGKGAMKICAAHGQS</sequence>
<protein>
    <submittedName>
        <fullName evidence="1">Uncharacterized protein</fullName>
    </submittedName>
</protein>
<dbReference type="EMBL" id="MU266498">
    <property type="protein sequence ID" value="KAH7922099.1"/>
    <property type="molecule type" value="Genomic_DNA"/>
</dbReference>
<keyword evidence="2" id="KW-1185">Reference proteome</keyword>
<accession>A0ACB8B9X9</accession>
<evidence type="ECO:0000313" key="1">
    <source>
        <dbReference type="EMBL" id="KAH7922099.1"/>
    </source>
</evidence>
<organism evidence="1 2">
    <name type="scientific">Leucogyrophana mollusca</name>
    <dbReference type="NCBI Taxonomy" id="85980"/>
    <lineage>
        <taxon>Eukaryota</taxon>
        <taxon>Fungi</taxon>
        <taxon>Dikarya</taxon>
        <taxon>Basidiomycota</taxon>
        <taxon>Agaricomycotina</taxon>
        <taxon>Agaricomycetes</taxon>
        <taxon>Agaricomycetidae</taxon>
        <taxon>Boletales</taxon>
        <taxon>Boletales incertae sedis</taxon>
        <taxon>Leucogyrophana</taxon>
    </lineage>
</organism>
<evidence type="ECO:0000313" key="2">
    <source>
        <dbReference type="Proteomes" id="UP000790709"/>
    </source>
</evidence>
<comment type="caution">
    <text evidence="1">The sequence shown here is derived from an EMBL/GenBank/DDBJ whole genome shotgun (WGS) entry which is preliminary data.</text>
</comment>
<gene>
    <name evidence="1" type="ORF">BV22DRAFT_1037860</name>
</gene>
<proteinExistence type="predicted"/>
<reference evidence="1" key="1">
    <citation type="journal article" date="2021" name="New Phytol.">
        <title>Evolutionary innovations through gain and loss of genes in the ectomycorrhizal Boletales.</title>
        <authorList>
            <person name="Wu G."/>
            <person name="Miyauchi S."/>
            <person name="Morin E."/>
            <person name="Kuo A."/>
            <person name="Drula E."/>
            <person name="Varga T."/>
            <person name="Kohler A."/>
            <person name="Feng B."/>
            <person name="Cao Y."/>
            <person name="Lipzen A."/>
            <person name="Daum C."/>
            <person name="Hundley H."/>
            <person name="Pangilinan J."/>
            <person name="Johnson J."/>
            <person name="Barry K."/>
            <person name="LaButti K."/>
            <person name="Ng V."/>
            <person name="Ahrendt S."/>
            <person name="Min B."/>
            <person name="Choi I.G."/>
            <person name="Park H."/>
            <person name="Plett J.M."/>
            <person name="Magnuson J."/>
            <person name="Spatafora J.W."/>
            <person name="Nagy L.G."/>
            <person name="Henrissat B."/>
            <person name="Grigoriev I.V."/>
            <person name="Yang Z.L."/>
            <person name="Xu J."/>
            <person name="Martin F.M."/>
        </authorList>
    </citation>
    <scope>NUCLEOTIDE SEQUENCE</scope>
    <source>
        <strain evidence="1">KUC20120723A-06</strain>
    </source>
</reference>
<name>A0ACB8B9X9_9AGAM</name>
<dbReference type="Proteomes" id="UP000790709">
    <property type="component" value="Unassembled WGS sequence"/>
</dbReference>